<name>A0A383EZR7_9ZZZZ</name>
<evidence type="ECO:0008006" key="2">
    <source>
        <dbReference type="Google" id="ProtNLM"/>
    </source>
</evidence>
<accession>A0A383EZR7</accession>
<dbReference type="AlphaFoldDB" id="A0A383EZR7"/>
<reference evidence="1" key="1">
    <citation type="submission" date="2018-05" db="EMBL/GenBank/DDBJ databases">
        <authorList>
            <person name="Lanie J.A."/>
            <person name="Ng W.-L."/>
            <person name="Kazmierczak K.M."/>
            <person name="Andrzejewski T.M."/>
            <person name="Davidsen T.M."/>
            <person name="Wayne K.J."/>
            <person name="Tettelin H."/>
            <person name="Glass J.I."/>
            <person name="Rusch D."/>
            <person name="Podicherti R."/>
            <person name="Tsui H.-C.T."/>
            <person name="Winkler M.E."/>
        </authorList>
    </citation>
    <scope>NUCLEOTIDE SEQUENCE</scope>
</reference>
<proteinExistence type="predicted"/>
<protein>
    <recommendedName>
        <fullName evidence="2">Phytanoyl-CoA dioxygenase</fullName>
    </recommendedName>
</protein>
<feature type="non-terminal residue" evidence="1">
    <location>
        <position position="205"/>
    </location>
</feature>
<dbReference type="Gene3D" id="2.60.120.620">
    <property type="entry name" value="q2cbj1_9rhob like domain"/>
    <property type="match status" value="1"/>
</dbReference>
<evidence type="ECO:0000313" key="1">
    <source>
        <dbReference type="EMBL" id="SVE62084.1"/>
    </source>
</evidence>
<sequence>MTFTMNKIQMELEGKYLGSLRDSNELLSDRKALRQRMEEDGYLLIRRLHDIQNVQAARKFLLEKLHENQQIDGSYPLSKGVAADGKRGMFMGGNKSITHHPAFLNLVESREIMDFYQHYFGGEVMTYDYKWLRVVGPGNFTGAHYDIVYMGRGTPNVLTCWTPIGDIPLKMGPLAILVGSHRFEHMKETYGQMDVDRDHVTGWFS</sequence>
<dbReference type="Pfam" id="PF05721">
    <property type="entry name" value="PhyH"/>
    <property type="match status" value="1"/>
</dbReference>
<dbReference type="PANTHER" id="PTHR40128">
    <property type="entry name" value="EXPRESSED PROTEIN"/>
    <property type="match status" value="1"/>
</dbReference>
<dbReference type="InterPro" id="IPR008775">
    <property type="entry name" value="Phytyl_CoA_dOase-like"/>
</dbReference>
<organism evidence="1">
    <name type="scientific">marine metagenome</name>
    <dbReference type="NCBI Taxonomy" id="408172"/>
    <lineage>
        <taxon>unclassified sequences</taxon>
        <taxon>metagenomes</taxon>
        <taxon>ecological metagenomes</taxon>
    </lineage>
</organism>
<dbReference type="SUPFAM" id="SSF51197">
    <property type="entry name" value="Clavaminate synthase-like"/>
    <property type="match status" value="1"/>
</dbReference>
<dbReference type="PANTHER" id="PTHR40128:SF1">
    <property type="entry name" value="PHYTANOYL-COA HYDROXYLASE"/>
    <property type="match status" value="1"/>
</dbReference>
<gene>
    <name evidence="1" type="ORF">METZ01_LOCUS514938</name>
</gene>
<dbReference type="EMBL" id="UINC01230100">
    <property type="protein sequence ID" value="SVE62084.1"/>
    <property type="molecule type" value="Genomic_DNA"/>
</dbReference>